<dbReference type="InterPro" id="IPR023753">
    <property type="entry name" value="FAD/NAD-binding_dom"/>
</dbReference>
<reference evidence="12" key="2">
    <citation type="submission" date="2020-09" db="EMBL/GenBank/DDBJ databases">
        <authorList>
            <person name="Sun Q."/>
            <person name="Zhou Y."/>
        </authorList>
    </citation>
    <scope>NUCLEOTIDE SEQUENCE</scope>
    <source>
        <strain evidence="12">CGMCC 1.15388</strain>
    </source>
</reference>
<name>A0A917ARB8_9MICC</name>
<dbReference type="GO" id="GO:0051536">
    <property type="term" value="F:iron-sulfur cluster binding"/>
    <property type="evidence" value="ECO:0007669"/>
    <property type="project" value="UniProtKB-KW"/>
</dbReference>
<keyword evidence="5" id="KW-0349">Heme</keyword>
<gene>
    <name evidence="12" type="ORF">GCM10011401_15510</name>
</gene>
<comment type="caution">
    <text evidence="12">The sequence shown here is derived from an EMBL/GenBank/DDBJ whole genome shotgun (WGS) entry which is preliminary data.</text>
</comment>
<sequence length="546" mass="56572">MSQSVSLPEGLGAGALTGGIPHVVVIGFGPVASRLIEELMPEIQAGALRLSVIGGEDRAAYQRIRIGDVSVGRVEPEDLAMDEVASLEAFGVEVLLGAEVTAVDTAAHTVTLTERTLTYTKLVLATGAEPILPRMSVELRRGGRIDSELKPTGCPDGVIALRDMQDALRIRGALEKREPVVVLGGGVLGVEAALAVAEVGIPVTLLHRGNVPMGRQVDTDAGMLLRRELIRAGVDVRSACDVKTVVSEDGELTAVRTSLGEKLPASLLVTCTGVKPRDELASAAGLPVKWGIVTGGDARSTGTQAGHADVFAVGDCAAVDGRDPSGLIAPGWLQAEAAAASLRQDLRLLPEVELDASGAPVEFHADAVSNGAGSAQEPAGLDVVLMKSKTLNVACAGDTSQDPWDIDPWDPVAPTVSTWSDPKHGQYLRIVTEPVSAGDDAAGERLLGFVSVGMPRSAAELAMHSSRGTIPVADRTALLAAEHATKEAELEPEDVLCRCAGTTAGMVQEAAESCCRTVDEISAETRAGTGCGTCHKTIEKILATTS</sequence>
<organism evidence="12 13">
    <name type="scientific">Nesterenkonia cremea</name>
    <dbReference type="NCBI Taxonomy" id="1882340"/>
    <lineage>
        <taxon>Bacteria</taxon>
        <taxon>Bacillati</taxon>
        <taxon>Actinomycetota</taxon>
        <taxon>Actinomycetes</taxon>
        <taxon>Micrococcales</taxon>
        <taxon>Micrococcaceae</taxon>
        <taxon>Nesterenkonia</taxon>
    </lineage>
</organism>
<dbReference type="AlphaFoldDB" id="A0A917ARB8"/>
<dbReference type="Gene3D" id="3.50.50.60">
    <property type="entry name" value="FAD/NAD(P)-binding domain"/>
    <property type="match status" value="2"/>
</dbReference>
<dbReference type="GO" id="GO:0016491">
    <property type="term" value="F:oxidoreductase activity"/>
    <property type="evidence" value="ECO:0007669"/>
    <property type="project" value="UniProtKB-KW"/>
</dbReference>
<evidence type="ECO:0000313" key="13">
    <source>
        <dbReference type="Proteomes" id="UP000633136"/>
    </source>
</evidence>
<keyword evidence="9" id="KW-0411">Iron-sulfur</keyword>
<dbReference type="InterPro" id="IPR007419">
    <property type="entry name" value="BFD-like_2Fe2S-bd_dom"/>
</dbReference>
<feature type="domain" description="FAD/NAD(P)-binding" evidence="11">
    <location>
        <begin position="22"/>
        <end position="323"/>
    </location>
</feature>
<dbReference type="InterPro" id="IPR041854">
    <property type="entry name" value="BFD-like_2Fe2S-bd_dom_sf"/>
</dbReference>
<dbReference type="Pfam" id="PF04324">
    <property type="entry name" value="Fer2_BFD"/>
    <property type="match status" value="1"/>
</dbReference>
<evidence type="ECO:0000259" key="11">
    <source>
        <dbReference type="Pfam" id="PF07992"/>
    </source>
</evidence>
<evidence type="ECO:0000256" key="1">
    <source>
        <dbReference type="ARBA" id="ARBA00001929"/>
    </source>
</evidence>
<accession>A0A917ARB8</accession>
<dbReference type="GO" id="GO:0046872">
    <property type="term" value="F:metal ion binding"/>
    <property type="evidence" value="ECO:0007669"/>
    <property type="project" value="UniProtKB-KW"/>
</dbReference>
<proteinExistence type="inferred from homology"/>
<keyword evidence="7" id="KW-0560">Oxidoreductase</keyword>
<dbReference type="SUPFAM" id="SSF51905">
    <property type="entry name" value="FAD/NAD(P)-binding domain"/>
    <property type="match status" value="2"/>
</dbReference>
<comment type="pathway">
    <text evidence="3">Nitrogen metabolism; nitrate reduction (assimilation).</text>
</comment>
<evidence type="ECO:0000256" key="4">
    <source>
        <dbReference type="ARBA" id="ARBA00010429"/>
    </source>
</evidence>
<dbReference type="EMBL" id="BMIS01000006">
    <property type="protein sequence ID" value="GGE69034.1"/>
    <property type="molecule type" value="Genomic_DNA"/>
</dbReference>
<evidence type="ECO:0000256" key="9">
    <source>
        <dbReference type="ARBA" id="ARBA00023014"/>
    </source>
</evidence>
<keyword evidence="13" id="KW-1185">Reference proteome</keyword>
<dbReference type="PRINTS" id="PR00368">
    <property type="entry name" value="FADPNR"/>
</dbReference>
<protein>
    <recommendedName>
        <fullName evidence="14">Assimilatory nitrate reductase (NADH) beta subunit</fullName>
    </recommendedName>
</protein>
<comment type="cofactor">
    <cofactor evidence="2">
        <name>[4Fe-4S] cluster</name>
        <dbReference type="ChEBI" id="CHEBI:49883"/>
    </cofactor>
</comment>
<dbReference type="RefSeq" id="WP_188684404.1">
    <property type="nucleotide sequence ID" value="NZ_BMIS01000006.1"/>
</dbReference>
<dbReference type="Pfam" id="PF07992">
    <property type="entry name" value="Pyr_redox_2"/>
    <property type="match status" value="1"/>
</dbReference>
<keyword evidence="8" id="KW-0408">Iron</keyword>
<evidence type="ECO:0000313" key="12">
    <source>
        <dbReference type="EMBL" id="GGE69034.1"/>
    </source>
</evidence>
<evidence type="ECO:0000259" key="10">
    <source>
        <dbReference type="Pfam" id="PF04324"/>
    </source>
</evidence>
<dbReference type="PANTHER" id="PTHR43809">
    <property type="entry name" value="NITRITE REDUCTASE (NADH) LARGE SUBUNIT"/>
    <property type="match status" value="1"/>
</dbReference>
<evidence type="ECO:0008006" key="14">
    <source>
        <dbReference type="Google" id="ProtNLM"/>
    </source>
</evidence>
<dbReference type="InterPro" id="IPR036188">
    <property type="entry name" value="FAD/NAD-bd_sf"/>
</dbReference>
<feature type="domain" description="BFD-like [2Fe-2S]-binding" evidence="10">
    <location>
        <begin position="496"/>
        <end position="543"/>
    </location>
</feature>
<comment type="similarity">
    <text evidence="4">Belongs to the nitrite and sulfite reductase 4Fe-4S domain family.</text>
</comment>
<evidence type="ECO:0000256" key="6">
    <source>
        <dbReference type="ARBA" id="ARBA00022723"/>
    </source>
</evidence>
<evidence type="ECO:0000256" key="3">
    <source>
        <dbReference type="ARBA" id="ARBA00005096"/>
    </source>
</evidence>
<evidence type="ECO:0000256" key="7">
    <source>
        <dbReference type="ARBA" id="ARBA00023002"/>
    </source>
</evidence>
<evidence type="ECO:0000256" key="5">
    <source>
        <dbReference type="ARBA" id="ARBA00022617"/>
    </source>
</evidence>
<dbReference type="Gene3D" id="1.10.10.1100">
    <property type="entry name" value="BFD-like [2Fe-2S]-binding domain"/>
    <property type="match status" value="1"/>
</dbReference>
<dbReference type="InterPro" id="IPR052034">
    <property type="entry name" value="NasD-like"/>
</dbReference>
<evidence type="ECO:0000256" key="8">
    <source>
        <dbReference type="ARBA" id="ARBA00023004"/>
    </source>
</evidence>
<keyword evidence="6" id="KW-0479">Metal-binding</keyword>
<dbReference type="PANTHER" id="PTHR43809:SF1">
    <property type="entry name" value="NITRITE REDUCTASE (NADH) LARGE SUBUNIT"/>
    <property type="match status" value="1"/>
</dbReference>
<evidence type="ECO:0000256" key="2">
    <source>
        <dbReference type="ARBA" id="ARBA00001966"/>
    </source>
</evidence>
<comment type="cofactor">
    <cofactor evidence="1">
        <name>siroheme</name>
        <dbReference type="ChEBI" id="CHEBI:60052"/>
    </cofactor>
</comment>
<dbReference type="Proteomes" id="UP000633136">
    <property type="component" value="Unassembled WGS sequence"/>
</dbReference>
<reference evidence="12" key="1">
    <citation type="journal article" date="2014" name="Int. J. Syst. Evol. Microbiol.">
        <title>Complete genome sequence of Corynebacterium casei LMG S-19264T (=DSM 44701T), isolated from a smear-ripened cheese.</title>
        <authorList>
            <consortium name="US DOE Joint Genome Institute (JGI-PGF)"/>
            <person name="Walter F."/>
            <person name="Albersmeier A."/>
            <person name="Kalinowski J."/>
            <person name="Ruckert C."/>
        </authorList>
    </citation>
    <scope>NUCLEOTIDE SEQUENCE</scope>
    <source>
        <strain evidence="12">CGMCC 1.15388</strain>
    </source>
</reference>